<dbReference type="AlphaFoldDB" id="A0A0N5AEJ1"/>
<evidence type="ECO:0000313" key="14">
    <source>
        <dbReference type="WBParaSite" id="SMUV_0000265001-mRNA-1"/>
    </source>
</evidence>
<dbReference type="Gene3D" id="1.10.4080.10">
    <property type="entry name" value="ADP-ribosylation/Crystallin J1"/>
    <property type="match status" value="1"/>
</dbReference>
<keyword evidence="12" id="KW-0479">Metal-binding</keyword>
<proteinExistence type="inferred from homology"/>
<evidence type="ECO:0000256" key="7">
    <source>
        <dbReference type="ARBA" id="ARBA00042722"/>
    </source>
</evidence>
<feature type="binding site" evidence="12">
    <location>
        <position position="277"/>
    </location>
    <ligand>
        <name>Mg(2+)</name>
        <dbReference type="ChEBI" id="CHEBI:18420"/>
        <label>1</label>
    </ligand>
</feature>
<keyword evidence="12" id="KW-0460">Magnesium</keyword>
<evidence type="ECO:0000256" key="5">
    <source>
        <dbReference type="ARBA" id="ARBA00042398"/>
    </source>
</evidence>
<dbReference type="PANTHER" id="PTHR16222">
    <property type="entry name" value="ADP-RIBOSYLGLYCOHYDROLASE"/>
    <property type="match status" value="1"/>
</dbReference>
<evidence type="ECO:0000256" key="1">
    <source>
        <dbReference type="ARBA" id="ARBA00010702"/>
    </source>
</evidence>
<evidence type="ECO:0000256" key="8">
    <source>
        <dbReference type="ARBA" id="ARBA00042850"/>
    </source>
</evidence>
<evidence type="ECO:0000313" key="13">
    <source>
        <dbReference type="Proteomes" id="UP000046393"/>
    </source>
</evidence>
<feature type="binding site" evidence="12">
    <location>
        <position position="279"/>
    </location>
    <ligand>
        <name>Mg(2+)</name>
        <dbReference type="ChEBI" id="CHEBI:18420"/>
        <label>1</label>
    </ligand>
</feature>
<feature type="binding site" evidence="12">
    <location>
        <position position="60"/>
    </location>
    <ligand>
        <name>Mg(2+)</name>
        <dbReference type="ChEBI" id="CHEBI:18420"/>
        <label>1</label>
    </ligand>
</feature>
<reference evidence="14" key="1">
    <citation type="submission" date="2017-02" db="UniProtKB">
        <authorList>
            <consortium name="WormBaseParasite"/>
        </authorList>
    </citation>
    <scope>IDENTIFICATION</scope>
</reference>
<dbReference type="PANTHER" id="PTHR16222:SF24">
    <property type="entry name" value="ADP-RIBOSYLHYDROLASE ARH3"/>
    <property type="match status" value="1"/>
</dbReference>
<evidence type="ECO:0000256" key="10">
    <source>
        <dbReference type="ARBA" id="ARBA00043193"/>
    </source>
</evidence>
<evidence type="ECO:0000256" key="9">
    <source>
        <dbReference type="ARBA" id="ARBA00043187"/>
    </source>
</evidence>
<comment type="catalytic activity">
    <reaction evidence="11">
        <text>alpha-NAD(+) + H2O = ADP-D-ribose + nicotinamide + H(+)</text>
        <dbReference type="Rhea" id="RHEA:68792"/>
        <dbReference type="ChEBI" id="CHEBI:15377"/>
        <dbReference type="ChEBI" id="CHEBI:15378"/>
        <dbReference type="ChEBI" id="CHEBI:17154"/>
        <dbReference type="ChEBI" id="CHEBI:57967"/>
        <dbReference type="ChEBI" id="CHEBI:77017"/>
    </reaction>
</comment>
<keyword evidence="3" id="KW-0378">Hydrolase</keyword>
<evidence type="ECO:0000256" key="12">
    <source>
        <dbReference type="PIRSR" id="PIRSR605502-1"/>
    </source>
</evidence>
<keyword evidence="13" id="KW-1185">Reference proteome</keyword>
<dbReference type="InterPro" id="IPR005502">
    <property type="entry name" value="Ribosyl_crysJ1"/>
</dbReference>
<dbReference type="Pfam" id="PF03747">
    <property type="entry name" value="ADP_ribosyl_GH"/>
    <property type="match status" value="1"/>
</dbReference>
<dbReference type="InterPro" id="IPR050792">
    <property type="entry name" value="ADP-ribosylglycohydrolase"/>
</dbReference>
<dbReference type="InterPro" id="IPR036705">
    <property type="entry name" value="Ribosyl_crysJ1_sf"/>
</dbReference>
<dbReference type="STRING" id="451379.A0A0N5AEJ1"/>
<feature type="binding site" evidence="12">
    <location>
        <position position="280"/>
    </location>
    <ligand>
        <name>Mg(2+)</name>
        <dbReference type="ChEBI" id="CHEBI:18420"/>
        <label>1</label>
    </ligand>
</feature>
<feature type="binding site" evidence="12">
    <location>
        <position position="62"/>
    </location>
    <ligand>
        <name>Mg(2+)</name>
        <dbReference type="ChEBI" id="CHEBI:18420"/>
        <label>1</label>
    </ligand>
</feature>
<dbReference type="GO" id="GO:0004649">
    <property type="term" value="F:poly(ADP-ribose) glycohydrolase activity"/>
    <property type="evidence" value="ECO:0007669"/>
    <property type="project" value="UniProtKB-EC"/>
</dbReference>
<dbReference type="GO" id="GO:0046872">
    <property type="term" value="F:metal ion binding"/>
    <property type="evidence" value="ECO:0007669"/>
    <property type="project" value="UniProtKB-KW"/>
</dbReference>
<evidence type="ECO:0000256" key="4">
    <source>
        <dbReference type="ARBA" id="ARBA00041057"/>
    </source>
</evidence>
<dbReference type="SUPFAM" id="SSF101478">
    <property type="entry name" value="ADP-ribosylglycohydrolase"/>
    <property type="match status" value="1"/>
</dbReference>
<comment type="cofactor">
    <cofactor evidence="12">
        <name>Mg(2+)</name>
        <dbReference type="ChEBI" id="CHEBI:18420"/>
    </cofactor>
    <text evidence="12">Binds 2 magnesium ions per subunit.</text>
</comment>
<comment type="similarity">
    <text evidence="1">Belongs to the ADP-ribosylglycohydrolase family.</text>
</comment>
<name>A0A0N5AEJ1_9BILA</name>
<sequence>MIKKALGCLYGQLIGDAFGCRYEFFNAAKTANMMKKDSDPNGFIPILGGGPFGLSPGQVTDDSEMALSLAASLCRCKSFDAVDVTTAYVQWAQSGPPDIGIATAAALTVGVLFQKTIRTEKKAAENKVIDNVERHNGGSLSNGCLMRISPLAVAVSKSSSSMLDAAVEGDCRLTHCNKICFDAVRVYCHAIGSLLNGSSAKKAYSDALSYCRTSVVKDVLVAAEGQPKPVKTSCGMVEGDTKCMGYIGVALQSAFFELLHADSFANGILSAVERGGDTDTNGAIVGALLGNLFNIAEVDFSAW</sequence>
<feature type="binding site" evidence="12">
    <location>
        <position position="61"/>
    </location>
    <ligand>
        <name>Mg(2+)</name>
        <dbReference type="ChEBI" id="CHEBI:18420"/>
        <label>1</label>
    </ligand>
</feature>
<dbReference type="WBParaSite" id="SMUV_0000265001-mRNA-1">
    <property type="protein sequence ID" value="SMUV_0000265001-mRNA-1"/>
    <property type="gene ID" value="SMUV_0000265001"/>
</dbReference>
<dbReference type="EC" id="3.2.1.143" evidence="2"/>
<dbReference type="Proteomes" id="UP000046393">
    <property type="component" value="Unplaced"/>
</dbReference>
<evidence type="ECO:0000256" key="3">
    <source>
        <dbReference type="ARBA" id="ARBA00022801"/>
    </source>
</evidence>
<organism evidence="13 14">
    <name type="scientific">Syphacia muris</name>
    <dbReference type="NCBI Taxonomy" id="451379"/>
    <lineage>
        <taxon>Eukaryota</taxon>
        <taxon>Metazoa</taxon>
        <taxon>Ecdysozoa</taxon>
        <taxon>Nematoda</taxon>
        <taxon>Chromadorea</taxon>
        <taxon>Rhabditida</taxon>
        <taxon>Spirurina</taxon>
        <taxon>Oxyuridomorpha</taxon>
        <taxon>Oxyuroidea</taxon>
        <taxon>Oxyuridae</taxon>
        <taxon>Syphacia</taxon>
    </lineage>
</organism>
<evidence type="ECO:0000256" key="2">
    <source>
        <dbReference type="ARBA" id="ARBA00012255"/>
    </source>
</evidence>
<evidence type="ECO:0000256" key="6">
    <source>
        <dbReference type="ARBA" id="ARBA00042471"/>
    </source>
</evidence>
<evidence type="ECO:0000256" key="11">
    <source>
        <dbReference type="ARBA" id="ARBA00049015"/>
    </source>
</evidence>
<protein>
    <recommendedName>
        <fullName evidence="4">ADP-ribosylhydrolase ARH3</fullName>
        <ecNumber evidence="2">3.2.1.143</ecNumber>
    </recommendedName>
    <alternativeName>
        <fullName evidence="5">ADP-ribose glycohydrolase ARH3</fullName>
    </alternativeName>
    <alternativeName>
        <fullName evidence="6">ADP-ribosylhydrolase 3</fullName>
    </alternativeName>
    <alternativeName>
        <fullName evidence="9">O-acetyl-ADP-ribose deacetylase ARH3</fullName>
    </alternativeName>
    <alternativeName>
        <fullName evidence="10">Poly(ADP-ribose) glycohydrolase ARH3</fullName>
    </alternativeName>
    <alternativeName>
        <fullName evidence="8">[Protein ADP-ribosylarginine] hydrolase-like protein 2</fullName>
    </alternativeName>
    <alternativeName>
        <fullName evidence="7">[Protein ADP-ribosylserine] hydrolase</fullName>
    </alternativeName>
</protein>
<accession>A0A0N5AEJ1</accession>